<evidence type="ECO:0000259" key="9">
    <source>
        <dbReference type="PROSITE" id="PS50123"/>
    </source>
</evidence>
<dbReference type="CDD" id="cd16434">
    <property type="entry name" value="CheB-CheR_fusion"/>
    <property type="match status" value="1"/>
</dbReference>
<keyword evidence="3 10" id="KW-0489">Methyltransferase</keyword>
<dbReference type="EMBL" id="CP124755">
    <property type="protein sequence ID" value="WGZ92258.1"/>
    <property type="molecule type" value="Genomic_DNA"/>
</dbReference>
<dbReference type="InterPro" id="IPR003661">
    <property type="entry name" value="HisK_dim/P_dom"/>
</dbReference>
<dbReference type="Pfam" id="PF01739">
    <property type="entry name" value="CheR"/>
    <property type="match status" value="1"/>
</dbReference>
<dbReference type="Pfam" id="PF03705">
    <property type="entry name" value="CheR_N"/>
    <property type="match status" value="1"/>
</dbReference>
<feature type="active site" evidence="6">
    <location>
        <position position="26"/>
    </location>
</feature>
<evidence type="ECO:0000313" key="10">
    <source>
        <dbReference type="EMBL" id="WGZ92258.1"/>
    </source>
</evidence>
<dbReference type="Gene3D" id="3.40.50.150">
    <property type="entry name" value="Vaccinia Virus protein VP39"/>
    <property type="match status" value="1"/>
</dbReference>
<comment type="catalytic activity">
    <reaction evidence="1">
        <text>ATP + protein L-histidine = ADP + protein N-phospho-L-histidine.</text>
        <dbReference type="EC" id="2.7.13.3"/>
    </reaction>
</comment>
<dbReference type="GO" id="GO:0000156">
    <property type="term" value="F:phosphorelay response regulator activity"/>
    <property type="evidence" value="ECO:0007669"/>
    <property type="project" value="InterPro"/>
</dbReference>
<dbReference type="PANTHER" id="PTHR24422">
    <property type="entry name" value="CHEMOTAXIS PROTEIN METHYLTRANSFERASE"/>
    <property type="match status" value="1"/>
</dbReference>
<evidence type="ECO:0000256" key="1">
    <source>
        <dbReference type="ARBA" id="ARBA00000085"/>
    </source>
</evidence>
<dbReference type="InterPro" id="IPR035909">
    <property type="entry name" value="CheB_C"/>
</dbReference>
<gene>
    <name evidence="10" type="ORF">QJT80_07165</name>
</gene>
<dbReference type="Proteomes" id="UP001300672">
    <property type="component" value="Chromosome"/>
</dbReference>
<evidence type="ECO:0000256" key="5">
    <source>
        <dbReference type="ARBA" id="ARBA00022691"/>
    </source>
</evidence>
<dbReference type="SUPFAM" id="SSF47757">
    <property type="entry name" value="Chemotaxis receptor methyltransferase CheR, N-terminal domain"/>
    <property type="match status" value="1"/>
</dbReference>
<dbReference type="Gene3D" id="3.40.50.180">
    <property type="entry name" value="Methylesterase CheB, C-terminal domain"/>
    <property type="match status" value="1"/>
</dbReference>
<dbReference type="GO" id="GO:0006935">
    <property type="term" value="P:chemotaxis"/>
    <property type="evidence" value="ECO:0007669"/>
    <property type="project" value="UniProtKB-UniRule"/>
</dbReference>
<organism evidence="10">
    <name type="scientific">Candidatus Thiocaldithrix dubininis</name>
    <dbReference type="NCBI Taxonomy" id="3080823"/>
    <lineage>
        <taxon>Bacteria</taxon>
        <taxon>Pseudomonadati</taxon>
        <taxon>Pseudomonadota</taxon>
        <taxon>Gammaproteobacteria</taxon>
        <taxon>Thiotrichales</taxon>
        <taxon>Thiotrichaceae</taxon>
        <taxon>Candidatus Thiocaldithrix</taxon>
    </lineage>
</organism>
<evidence type="ECO:0000256" key="6">
    <source>
        <dbReference type="PROSITE-ProRule" id="PRU00050"/>
    </source>
</evidence>
<dbReference type="NCBIfam" id="TIGR00229">
    <property type="entry name" value="sensory_box"/>
    <property type="match status" value="1"/>
</dbReference>
<dbReference type="Gene3D" id="1.10.155.10">
    <property type="entry name" value="Chemotaxis receptor methyltransferase CheR, N-terminal domain"/>
    <property type="match status" value="1"/>
</dbReference>
<dbReference type="Pfam" id="PF01339">
    <property type="entry name" value="CheB_methylest"/>
    <property type="match status" value="1"/>
</dbReference>
<dbReference type="InterPro" id="IPR022642">
    <property type="entry name" value="CheR_C"/>
</dbReference>
<dbReference type="CDD" id="cd00130">
    <property type="entry name" value="PAS"/>
    <property type="match status" value="1"/>
</dbReference>
<dbReference type="PROSITE" id="PS50123">
    <property type="entry name" value="CHER"/>
    <property type="match status" value="1"/>
</dbReference>
<dbReference type="InterPro" id="IPR036097">
    <property type="entry name" value="HisK_dim/P_sf"/>
</dbReference>
<sequence>MALNADTSNSPPKNNHAYIIVGIGASAGGLEALRQLVPSLPIDERVMYVLAQHLDPKHSSMLVPILARETTLTVTEAQHGQKLEAKHLYVIPPAMDAYYHNGKLHLEKATGLGPKPSVDRLLASLAENHGERSIGIILSGTGMDGAHGIRAVKAEGGITIAQLESTARFDSMPHAAINTGHVDLVLPPEEMGQHLQDFLAQPDSPFLFSSKNELSEDEIQDILRALFEQTGTDFRNYKRNTLLRRIERRMTVHKFKDLTEYRIFLKQKPEELYELHNDILISVTSFFRDTDAFQALHRAMEHIIPKHGNDIRVWVAGCATGEEAYSIAIALSEYLGNRINRYKVQIFGTDLYDHVLSIARQARYPKTAVVGIEEHLLDKYFVQKDGNYQLTQNIRNMVLFAKHDLIRDPPFSHLNLVSCRNVMIYFKQNLQKNVLESFHYALEPNGILFLGKSETIGNNERLYTTIDRKARIYRKREDVKSHLPHLINARHQRDNSKQSLGSNLSREKGRLKLQEIVEKILLTIYQPDCILLDDRQELIYVRGNVDSYISFNEGRAGLNILELIRPELRQDLRGLLYKARRTDDVNPINSRRIHLKLNNGQLVRLVMRIKHFAPGKFSDSELSLLIFEYVAFTDEQQTEHDTQQFTDTVRLRELEEELKETRESLQTTIEELETSNEELQSTYEEAQSTNEELYTSTEELQTSNEELQSTNEELRTVNQELNVKTSELEATNQQLKHINERLTSEIEERKQVEANLQIERTKLNTFFNSQPNWINISTKEGIIQEVNPAALILMETDNINDLVNHSIKDFILPEYIPEIETYLNNVSAQPGMHKREIQIKTLRNNIRWIELRSVLIQLADTSPRIMSIIVDHSERKHAQELLAERQQELTHIMRLNTLGEMASGIAHELNQPLAAIANYIRGCERRMHENACTIDEITEVMQRVNIQVRRAGDILRYAKDFTRKDQNLERHAQDINLIVQDTLSLLETLEHFKEIKLINLSSM</sequence>
<feature type="domain" description="CheR-type methyltransferase" evidence="9">
    <location>
        <begin position="207"/>
        <end position="478"/>
    </location>
</feature>
<reference evidence="10" key="1">
    <citation type="journal article" date="2023" name="Int. J. Mol. Sci.">
        <title>Metagenomics Revealed a New Genus 'Candidatus Thiocaldithrix dubininis' gen. nov., sp. nov. and a New Species 'Candidatus Thiothrix putei' sp. nov. in the Family Thiotrichaceae, Some Members of Which Have Traits of Both Na+- and H+-Motive Energetics.</title>
        <authorList>
            <person name="Ravin N.V."/>
            <person name="Muntyan M.S."/>
            <person name="Smolyakov D.D."/>
            <person name="Rudenko T.S."/>
            <person name="Beletsky A.V."/>
            <person name="Mardanov A.V."/>
            <person name="Grabovich M.Y."/>
        </authorList>
    </citation>
    <scope>NUCLEOTIDE SEQUENCE</scope>
    <source>
        <strain evidence="10">GKL-01</strain>
    </source>
</reference>
<dbReference type="CDD" id="cd00082">
    <property type="entry name" value="HisKA"/>
    <property type="match status" value="1"/>
</dbReference>
<dbReference type="InterPro" id="IPR035965">
    <property type="entry name" value="PAS-like_dom_sf"/>
</dbReference>
<dbReference type="AlphaFoldDB" id="A0AA95HAS2"/>
<dbReference type="SUPFAM" id="SSF53335">
    <property type="entry name" value="S-adenosyl-L-methionine-dependent methyltransferases"/>
    <property type="match status" value="1"/>
</dbReference>
<dbReference type="SUPFAM" id="SSF52738">
    <property type="entry name" value="Methylesterase CheB, C-terminal domain"/>
    <property type="match status" value="1"/>
</dbReference>
<dbReference type="GO" id="GO:0005737">
    <property type="term" value="C:cytoplasm"/>
    <property type="evidence" value="ECO:0007669"/>
    <property type="project" value="InterPro"/>
</dbReference>
<dbReference type="InterPro" id="IPR036804">
    <property type="entry name" value="CheR_N_sf"/>
</dbReference>
<reference evidence="10" key="2">
    <citation type="submission" date="2023-04" db="EMBL/GenBank/DDBJ databases">
        <authorList>
            <person name="Beletskiy A.V."/>
            <person name="Mardanov A.V."/>
            <person name="Ravin N.V."/>
        </authorList>
    </citation>
    <scope>NUCLEOTIDE SEQUENCE</scope>
    <source>
        <strain evidence="10">GKL-01</strain>
    </source>
</reference>
<feature type="domain" description="CheB-type methylesterase" evidence="8">
    <location>
        <begin position="20"/>
        <end position="202"/>
    </location>
</feature>
<dbReference type="GO" id="GO:0008983">
    <property type="term" value="F:protein-glutamate O-methyltransferase activity"/>
    <property type="evidence" value="ECO:0007669"/>
    <property type="project" value="UniProtKB-EC"/>
</dbReference>
<keyword evidence="6" id="KW-0145">Chemotaxis</keyword>
<dbReference type="KEGG" id="tdu:QJT80_07165"/>
<keyword evidence="7" id="KW-0175">Coiled coil</keyword>
<keyword evidence="5" id="KW-0949">S-adenosyl-L-methionine</keyword>
<dbReference type="Pfam" id="PF00512">
    <property type="entry name" value="HisKA"/>
    <property type="match status" value="1"/>
</dbReference>
<feature type="coiled-coil region" evidence="7">
    <location>
        <begin position="651"/>
        <end position="759"/>
    </location>
</feature>
<dbReference type="SMART" id="SM00138">
    <property type="entry name" value="MeTrc"/>
    <property type="match status" value="1"/>
</dbReference>
<dbReference type="SMART" id="SM00388">
    <property type="entry name" value="HisKA"/>
    <property type="match status" value="1"/>
</dbReference>
<dbReference type="InterPro" id="IPR000780">
    <property type="entry name" value="CheR_MeTrfase"/>
</dbReference>
<dbReference type="SUPFAM" id="SSF47384">
    <property type="entry name" value="Homodimeric domain of signal transducing histidine kinase"/>
    <property type="match status" value="1"/>
</dbReference>
<evidence type="ECO:0000256" key="4">
    <source>
        <dbReference type="ARBA" id="ARBA00022679"/>
    </source>
</evidence>
<proteinExistence type="predicted"/>
<dbReference type="GO" id="GO:0032259">
    <property type="term" value="P:methylation"/>
    <property type="evidence" value="ECO:0007669"/>
    <property type="project" value="UniProtKB-KW"/>
</dbReference>
<dbReference type="GO" id="GO:0000155">
    <property type="term" value="F:phosphorelay sensor kinase activity"/>
    <property type="evidence" value="ECO:0007669"/>
    <property type="project" value="InterPro"/>
</dbReference>
<comment type="catalytic activity">
    <reaction evidence="2">
        <text>L-glutamyl-[protein] + S-adenosyl-L-methionine = [protein]-L-glutamate 5-O-methyl ester + S-adenosyl-L-homocysteine</text>
        <dbReference type="Rhea" id="RHEA:24452"/>
        <dbReference type="Rhea" id="RHEA-COMP:10208"/>
        <dbReference type="Rhea" id="RHEA-COMP:10311"/>
        <dbReference type="ChEBI" id="CHEBI:29973"/>
        <dbReference type="ChEBI" id="CHEBI:57856"/>
        <dbReference type="ChEBI" id="CHEBI:59789"/>
        <dbReference type="ChEBI" id="CHEBI:82795"/>
        <dbReference type="EC" id="2.1.1.80"/>
    </reaction>
</comment>
<dbReference type="Gene3D" id="1.10.287.130">
    <property type="match status" value="1"/>
</dbReference>
<dbReference type="InterPro" id="IPR050903">
    <property type="entry name" value="Bact_Chemotaxis_MeTrfase"/>
</dbReference>
<evidence type="ECO:0000256" key="3">
    <source>
        <dbReference type="ARBA" id="ARBA00022603"/>
    </source>
</evidence>
<dbReference type="InterPro" id="IPR000673">
    <property type="entry name" value="Sig_transdc_resp-reg_Me-estase"/>
</dbReference>
<name>A0AA95HAS2_9GAMM</name>
<evidence type="ECO:0000256" key="2">
    <source>
        <dbReference type="ARBA" id="ARBA00001541"/>
    </source>
</evidence>
<feature type="active site" evidence="6">
    <location>
        <position position="144"/>
    </location>
</feature>
<dbReference type="InterPro" id="IPR029063">
    <property type="entry name" value="SAM-dependent_MTases_sf"/>
</dbReference>
<dbReference type="PROSITE" id="PS50122">
    <property type="entry name" value="CHEB"/>
    <property type="match status" value="1"/>
</dbReference>
<protein>
    <submittedName>
        <fullName evidence="10">CheR family methyltransferase</fullName>
    </submittedName>
</protein>
<evidence type="ECO:0000259" key="8">
    <source>
        <dbReference type="PROSITE" id="PS50122"/>
    </source>
</evidence>
<dbReference type="InterPro" id="IPR000014">
    <property type="entry name" value="PAS"/>
</dbReference>
<feature type="active site" evidence="6">
    <location>
        <position position="53"/>
    </location>
</feature>
<dbReference type="InterPro" id="IPR022641">
    <property type="entry name" value="CheR_N"/>
</dbReference>
<dbReference type="PRINTS" id="PR00996">
    <property type="entry name" value="CHERMTFRASE"/>
</dbReference>
<dbReference type="SUPFAM" id="SSF55785">
    <property type="entry name" value="PYP-like sensor domain (PAS domain)"/>
    <property type="match status" value="1"/>
</dbReference>
<evidence type="ECO:0000256" key="7">
    <source>
        <dbReference type="SAM" id="Coils"/>
    </source>
</evidence>
<accession>A0AA95HAS2</accession>
<keyword evidence="4" id="KW-0808">Transferase</keyword>
<keyword evidence="6" id="KW-0378">Hydrolase</keyword>
<dbReference type="Gene3D" id="3.30.450.20">
    <property type="entry name" value="PAS domain"/>
    <property type="match status" value="1"/>
</dbReference>
<dbReference type="GO" id="GO:0008984">
    <property type="term" value="F:protein-glutamate methylesterase activity"/>
    <property type="evidence" value="ECO:0007669"/>
    <property type="project" value="InterPro"/>
</dbReference>